<dbReference type="EC" id="1.1.1.94" evidence="10 13"/>
<feature type="binding site" evidence="13">
    <location>
        <position position="263"/>
    </location>
    <ligand>
        <name>sn-glycerol 3-phosphate</name>
        <dbReference type="ChEBI" id="CHEBI:57597"/>
    </ligand>
</feature>
<dbReference type="GO" id="GO:0005975">
    <property type="term" value="P:carbohydrate metabolic process"/>
    <property type="evidence" value="ECO:0007669"/>
    <property type="project" value="InterPro"/>
</dbReference>
<dbReference type="GO" id="GO:0006650">
    <property type="term" value="P:glycerophospholipid metabolic process"/>
    <property type="evidence" value="ECO:0007669"/>
    <property type="project" value="UniProtKB-UniRule"/>
</dbReference>
<dbReference type="PIRSF" id="PIRSF000114">
    <property type="entry name" value="Glycerol-3-P_dh"/>
    <property type="match status" value="1"/>
</dbReference>
<dbReference type="GO" id="GO:0046167">
    <property type="term" value="P:glycerol-3-phosphate biosynthetic process"/>
    <property type="evidence" value="ECO:0007669"/>
    <property type="project" value="UniProtKB-UniRule"/>
</dbReference>
<feature type="binding site" evidence="15">
    <location>
        <begin position="263"/>
        <end position="264"/>
    </location>
    <ligand>
        <name>substrate</name>
    </ligand>
</feature>
<dbReference type="PANTHER" id="PTHR11728:SF1">
    <property type="entry name" value="GLYCEROL-3-PHOSPHATE DEHYDROGENASE [NAD(+)] 2, CHLOROPLASTIC"/>
    <property type="match status" value="1"/>
</dbReference>
<dbReference type="InterPro" id="IPR006168">
    <property type="entry name" value="G3P_DH_NAD-dep"/>
</dbReference>
<feature type="binding site" evidence="16">
    <location>
        <position position="263"/>
    </location>
    <ligand>
        <name>NAD(+)</name>
        <dbReference type="ChEBI" id="CHEBI:57540"/>
    </ligand>
</feature>
<evidence type="ECO:0000256" key="16">
    <source>
        <dbReference type="PIRSR" id="PIRSR000114-3"/>
    </source>
</evidence>
<keyword evidence="13" id="KW-0963">Cytoplasm</keyword>
<feature type="domain" description="Glycerol-3-phosphate dehydrogenase NAD-dependent C-terminal" evidence="19">
    <location>
        <begin position="188"/>
        <end position="327"/>
    </location>
</feature>
<dbReference type="UniPathway" id="UPA00940"/>
<evidence type="ECO:0000313" key="21">
    <source>
        <dbReference type="Proteomes" id="UP000250222"/>
    </source>
</evidence>
<organism evidence="20 21">
    <name type="scientific">Georgenia satyanarayanai</name>
    <dbReference type="NCBI Taxonomy" id="860221"/>
    <lineage>
        <taxon>Bacteria</taxon>
        <taxon>Bacillati</taxon>
        <taxon>Actinomycetota</taxon>
        <taxon>Actinomycetes</taxon>
        <taxon>Micrococcales</taxon>
        <taxon>Bogoriellaceae</taxon>
        <taxon>Georgenia</taxon>
    </lineage>
</organism>
<feature type="domain" description="Glycerol-3-phosphate dehydrogenase NAD-dependent N-terminal" evidence="18">
    <location>
        <begin position="13"/>
        <end position="168"/>
    </location>
</feature>
<feature type="binding site" evidence="13">
    <location>
        <position position="148"/>
    </location>
    <ligand>
        <name>NADPH</name>
        <dbReference type="ChEBI" id="CHEBI:57783"/>
    </ligand>
</feature>
<evidence type="ECO:0000256" key="12">
    <source>
        <dbReference type="ARBA" id="ARBA00080511"/>
    </source>
</evidence>
<dbReference type="GO" id="GO:0005829">
    <property type="term" value="C:cytosol"/>
    <property type="evidence" value="ECO:0007669"/>
    <property type="project" value="TreeGrafter"/>
</dbReference>
<evidence type="ECO:0000256" key="5">
    <source>
        <dbReference type="ARBA" id="ARBA00023027"/>
    </source>
</evidence>
<evidence type="ECO:0000259" key="18">
    <source>
        <dbReference type="Pfam" id="PF01210"/>
    </source>
</evidence>
<keyword evidence="8 13" id="KW-1208">Phospholipid metabolism</keyword>
<feature type="binding site" evidence="16">
    <location>
        <begin position="16"/>
        <end position="21"/>
    </location>
    <ligand>
        <name>NAD(+)</name>
        <dbReference type="ChEBI" id="CHEBI:57540"/>
    </ligand>
</feature>
<keyword evidence="21" id="KW-1185">Reference proteome</keyword>
<feature type="binding site" evidence="13">
    <location>
        <position position="57"/>
    </location>
    <ligand>
        <name>NADPH</name>
        <dbReference type="ChEBI" id="CHEBI:57783"/>
    </ligand>
</feature>
<evidence type="ECO:0000313" key="20">
    <source>
        <dbReference type="EMBL" id="SSA47032.1"/>
    </source>
</evidence>
<feature type="binding site" evidence="13">
    <location>
        <position position="20"/>
    </location>
    <ligand>
        <name>NADPH</name>
        <dbReference type="ChEBI" id="CHEBI:57783"/>
    </ligand>
</feature>
<dbReference type="Gene3D" id="3.40.50.720">
    <property type="entry name" value="NAD(P)-binding Rossmann-like Domain"/>
    <property type="match status" value="1"/>
</dbReference>
<feature type="binding site" evidence="13">
    <location>
        <position position="144"/>
    </location>
    <ligand>
        <name>sn-glycerol 3-phosphate</name>
        <dbReference type="ChEBI" id="CHEBI:57597"/>
    </ligand>
</feature>
<sequence length="341" mass="34605">MTSTTTAPAPRAAVLGTGSWGTTFAAVLADAGNEVTMWGRSPEACREITEEHRNERYLPGVTLPGGVAATTDLRAALAGAHVVAVAIPSQAVRAVLSGSADGLEPGAVVVSLMKGVELGTHERMSEVLREALGLEERRVAVVSGPNLAREIATHQPTATVVAASDEATAARVAHACATPYFRPYTNTDVVGVELGGAVKNVIALAVGMAQGAGFGDNTTATIITRGLAETTRLGLALGAQAETFAGLAGLGDLVATCASRLSRNNTLGRHVGEGMSLEEAVAATGGTAEGVKSCRAVLELAAAHDVDLPISQAVAAVLHEGLPVLAMTEALLSRPRKAEGV</sequence>
<comment type="catalytic activity">
    <reaction evidence="9">
        <text>sn-glycerol 3-phosphate + NADP(+) = dihydroxyacetone phosphate + NADPH + H(+)</text>
        <dbReference type="Rhea" id="RHEA:11096"/>
        <dbReference type="ChEBI" id="CHEBI:15378"/>
        <dbReference type="ChEBI" id="CHEBI:57597"/>
        <dbReference type="ChEBI" id="CHEBI:57642"/>
        <dbReference type="ChEBI" id="CHEBI:57783"/>
        <dbReference type="ChEBI" id="CHEBI:58349"/>
        <dbReference type="EC" id="1.1.1.94"/>
    </reaction>
    <physiologicalReaction direction="right-to-left" evidence="9">
        <dbReference type="Rhea" id="RHEA:11098"/>
    </physiologicalReaction>
</comment>
<evidence type="ECO:0000256" key="14">
    <source>
        <dbReference type="PIRSR" id="PIRSR000114-1"/>
    </source>
</evidence>
<keyword evidence="4 13" id="KW-0560">Oxidoreductase</keyword>
<evidence type="ECO:0000256" key="13">
    <source>
        <dbReference type="HAMAP-Rule" id="MF_00394"/>
    </source>
</evidence>
<proteinExistence type="inferred from homology"/>
<feature type="binding site" evidence="13">
    <location>
        <position position="40"/>
    </location>
    <ligand>
        <name>NADPH</name>
        <dbReference type="ChEBI" id="CHEBI:57783"/>
    </ligand>
</feature>
<dbReference type="GO" id="GO:0008654">
    <property type="term" value="P:phospholipid biosynthetic process"/>
    <property type="evidence" value="ECO:0007669"/>
    <property type="project" value="UniProtKB-KW"/>
</dbReference>
<feature type="binding site" evidence="13">
    <location>
        <position position="289"/>
    </location>
    <ligand>
        <name>NADPH</name>
        <dbReference type="ChEBI" id="CHEBI:57783"/>
    </ligand>
</feature>
<evidence type="ECO:0000256" key="6">
    <source>
        <dbReference type="ARBA" id="ARBA00023098"/>
    </source>
</evidence>
<keyword evidence="6 13" id="KW-0443">Lipid metabolism</keyword>
<dbReference type="PRINTS" id="PR00077">
    <property type="entry name" value="GPDHDRGNASE"/>
</dbReference>
<protein>
    <recommendedName>
        <fullName evidence="11 13">Glycerol-3-phosphate dehydrogenase [NAD(P)+]</fullName>
        <ecNumber evidence="10 13">1.1.1.94</ecNumber>
    </recommendedName>
    <alternativeName>
        <fullName evidence="13">NAD(P)(+)-dependent glycerol-3-phosphate dehydrogenase</fullName>
    </alternativeName>
    <alternativeName>
        <fullName evidence="12 13">NAD(P)H-dependent dihydroxyacetone-phosphate reductase</fullName>
    </alternativeName>
</protein>
<dbReference type="GO" id="GO:0141152">
    <property type="term" value="F:glycerol-3-phosphate dehydrogenase (NAD+) activity"/>
    <property type="evidence" value="ECO:0007669"/>
    <property type="project" value="RHEA"/>
</dbReference>
<evidence type="ECO:0000256" key="7">
    <source>
        <dbReference type="ARBA" id="ARBA00023209"/>
    </source>
</evidence>
<feature type="binding site" evidence="16">
    <location>
        <position position="148"/>
    </location>
    <ligand>
        <name>NAD(+)</name>
        <dbReference type="ChEBI" id="CHEBI:57540"/>
    </ligand>
</feature>
<dbReference type="InterPro" id="IPR008927">
    <property type="entry name" value="6-PGluconate_DH-like_C_sf"/>
</dbReference>
<dbReference type="SUPFAM" id="SSF48179">
    <property type="entry name" value="6-phosphogluconate dehydrogenase C-terminal domain-like"/>
    <property type="match status" value="1"/>
</dbReference>
<evidence type="ECO:0000256" key="17">
    <source>
        <dbReference type="RuleBase" id="RU000437"/>
    </source>
</evidence>
<evidence type="ECO:0000256" key="8">
    <source>
        <dbReference type="ARBA" id="ARBA00023264"/>
    </source>
</evidence>
<dbReference type="Pfam" id="PF07479">
    <property type="entry name" value="NAD_Gly3P_dh_C"/>
    <property type="match status" value="1"/>
</dbReference>
<feature type="binding site" evidence="13">
    <location>
        <position position="264"/>
    </location>
    <ligand>
        <name>sn-glycerol 3-phosphate</name>
        <dbReference type="ChEBI" id="CHEBI:57597"/>
    </ligand>
</feature>
<dbReference type="AlphaFoldDB" id="A0A2Y9C0X4"/>
<dbReference type="InterPro" id="IPR006109">
    <property type="entry name" value="G3P_DH_NAD-dep_C"/>
</dbReference>
<evidence type="ECO:0000256" key="1">
    <source>
        <dbReference type="ARBA" id="ARBA00011009"/>
    </source>
</evidence>
<feature type="binding site" evidence="13">
    <location>
        <position position="199"/>
    </location>
    <ligand>
        <name>sn-glycerol 3-phosphate</name>
        <dbReference type="ChEBI" id="CHEBI:57597"/>
    </ligand>
</feature>
<dbReference type="GO" id="GO:0141153">
    <property type="term" value="F:glycerol-3-phosphate dehydrogenase (NADP+) activity"/>
    <property type="evidence" value="ECO:0007669"/>
    <property type="project" value="RHEA"/>
</dbReference>
<comment type="catalytic activity">
    <reaction evidence="13">
        <text>sn-glycerol 3-phosphate + NAD(+) = dihydroxyacetone phosphate + NADH + H(+)</text>
        <dbReference type="Rhea" id="RHEA:11092"/>
        <dbReference type="ChEBI" id="CHEBI:15378"/>
        <dbReference type="ChEBI" id="CHEBI:57540"/>
        <dbReference type="ChEBI" id="CHEBI:57597"/>
        <dbReference type="ChEBI" id="CHEBI:57642"/>
        <dbReference type="ChEBI" id="CHEBI:57945"/>
        <dbReference type="EC" id="1.1.1.94"/>
    </reaction>
</comment>
<dbReference type="EMBL" id="UETB01000020">
    <property type="protein sequence ID" value="SSA47032.1"/>
    <property type="molecule type" value="Genomic_DNA"/>
</dbReference>
<dbReference type="Pfam" id="PF01210">
    <property type="entry name" value="NAD_Gly3P_dh_N"/>
    <property type="match status" value="1"/>
</dbReference>
<dbReference type="OrthoDB" id="9812273at2"/>
<reference evidence="20 21" key="1">
    <citation type="submission" date="2016-10" db="EMBL/GenBank/DDBJ databases">
        <authorList>
            <person name="Cai Z."/>
        </authorList>
    </citation>
    <scope>NUCLEOTIDE SEQUENCE [LARGE SCALE GENOMIC DNA]</scope>
    <source>
        <strain evidence="20 21">CGMCC 1.10826</strain>
    </source>
</reference>
<keyword evidence="2 13" id="KW-0444">Lipid biosynthesis</keyword>
<name>A0A2Y9C0X4_9MICO</name>
<evidence type="ECO:0000256" key="9">
    <source>
        <dbReference type="ARBA" id="ARBA00052716"/>
    </source>
</evidence>
<dbReference type="Gene3D" id="1.10.1040.10">
    <property type="entry name" value="N-(1-d-carboxylethyl)-l-norvaline Dehydrogenase, domain 2"/>
    <property type="match status" value="1"/>
</dbReference>
<comment type="subcellular location">
    <subcellularLocation>
        <location evidence="13">Cytoplasm</location>
    </subcellularLocation>
</comment>
<evidence type="ECO:0000256" key="4">
    <source>
        <dbReference type="ARBA" id="ARBA00023002"/>
    </source>
</evidence>
<gene>
    <name evidence="13" type="primary">gpsA</name>
    <name evidence="20" type="ORF">SAMN05216184_12010</name>
</gene>
<dbReference type="NCBIfam" id="NF000942">
    <property type="entry name" value="PRK00094.1-4"/>
    <property type="match status" value="1"/>
</dbReference>
<comment type="caution">
    <text evidence="13">Lacks conserved residue(s) required for the propagation of feature annotation.</text>
</comment>
<keyword evidence="5 13" id="KW-0520">NAD</keyword>
<dbReference type="PROSITE" id="PS00957">
    <property type="entry name" value="NAD_G3PDH"/>
    <property type="match status" value="1"/>
</dbReference>
<comment type="function">
    <text evidence="13">Catalyzes the reduction of the glycolytic intermediate dihydroxyacetone phosphate (DHAP) to sn-glycerol 3-phosphate (G3P), the key precursor for phospholipid synthesis.</text>
</comment>
<accession>A0A2Y9C0X4</accession>
<evidence type="ECO:0000256" key="10">
    <source>
        <dbReference type="ARBA" id="ARBA00066687"/>
    </source>
</evidence>
<dbReference type="GO" id="GO:0051287">
    <property type="term" value="F:NAD binding"/>
    <property type="evidence" value="ECO:0007669"/>
    <property type="project" value="InterPro"/>
</dbReference>
<evidence type="ECO:0000256" key="11">
    <source>
        <dbReference type="ARBA" id="ARBA00069372"/>
    </source>
</evidence>
<feature type="binding site" evidence="13">
    <location>
        <position position="19"/>
    </location>
    <ligand>
        <name>NADPH</name>
        <dbReference type="ChEBI" id="CHEBI:57783"/>
    </ligand>
</feature>
<dbReference type="InterPro" id="IPR011128">
    <property type="entry name" value="G3P_DH_NAD-dep_N"/>
</dbReference>
<dbReference type="InterPro" id="IPR013328">
    <property type="entry name" value="6PGD_dom2"/>
</dbReference>
<feature type="binding site" evidence="13">
    <location>
        <position position="114"/>
    </location>
    <ligand>
        <name>sn-glycerol 3-phosphate</name>
        <dbReference type="ChEBI" id="CHEBI:57597"/>
    </ligand>
</feature>
<dbReference type="SUPFAM" id="SSF51735">
    <property type="entry name" value="NAD(P)-binding Rossmann-fold domains"/>
    <property type="match status" value="1"/>
</dbReference>
<dbReference type="Proteomes" id="UP000250222">
    <property type="component" value="Unassembled WGS sequence"/>
</dbReference>
<dbReference type="NCBIfam" id="NF000940">
    <property type="entry name" value="PRK00094.1-2"/>
    <property type="match status" value="1"/>
</dbReference>
<feature type="binding site" evidence="13">
    <location>
        <position position="114"/>
    </location>
    <ligand>
        <name>NADPH</name>
        <dbReference type="ChEBI" id="CHEBI:57783"/>
    </ligand>
</feature>
<feature type="binding site" evidence="13">
    <location>
        <position position="263"/>
    </location>
    <ligand>
        <name>NADPH</name>
        <dbReference type="ChEBI" id="CHEBI:57783"/>
    </ligand>
</feature>
<evidence type="ECO:0000256" key="3">
    <source>
        <dbReference type="ARBA" id="ARBA00022857"/>
    </source>
</evidence>
<evidence type="ECO:0000256" key="2">
    <source>
        <dbReference type="ARBA" id="ARBA00022516"/>
    </source>
</evidence>
<feature type="active site" description="Proton acceptor" evidence="13 14">
    <location>
        <position position="199"/>
    </location>
</feature>
<dbReference type="GO" id="GO:0046168">
    <property type="term" value="P:glycerol-3-phosphate catabolic process"/>
    <property type="evidence" value="ECO:0007669"/>
    <property type="project" value="InterPro"/>
</dbReference>
<dbReference type="FunFam" id="1.10.1040.10:FF:000001">
    <property type="entry name" value="Glycerol-3-phosphate dehydrogenase [NAD(P)+]"/>
    <property type="match status" value="1"/>
</dbReference>
<feature type="binding site" evidence="15">
    <location>
        <position position="114"/>
    </location>
    <ligand>
        <name>substrate</name>
    </ligand>
</feature>
<dbReference type="FunFam" id="3.40.50.720:FF:000019">
    <property type="entry name" value="Glycerol-3-phosphate dehydrogenase [NAD(P)+]"/>
    <property type="match status" value="1"/>
</dbReference>
<comment type="pathway">
    <text evidence="13">Membrane lipid metabolism; glycerophospholipid metabolism.</text>
</comment>
<dbReference type="PANTHER" id="PTHR11728">
    <property type="entry name" value="GLYCEROL-3-PHOSPHATE DEHYDROGENASE"/>
    <property type="match status" value="1"/>
</dbReference>
<feature type="binding site" evidence="13">
    <location>
        <position position="262"/>
    </location>
    <ligand>
        <name>sn-glycerol 3-phosphate</name>
        <dbReference type="ChEBI" id="CHEBI:57597"/>
    </ligand>
</feature>
<evidence type="ECO:0000256" key="15">
    <source>
        <dbReference type="PIRSR" id="PIRSR000114-2"/>
    </source>
</evidence>
<keyword evidence="7 13" id="KW-0594">Phospholipid biosynthesis</keyword>
<feature type="binding site" evidence="13">
    <location>
        <position position="252"/>
    </location>
    <ligand>
        <name>sn-glycerol 3-phosphate</name>
        <dbReference type="ChEBI" id="CHEBI:57597"/>
    </ligand>
</feature>
<comment type="similarity">
    <text evidence="1 13 17">Belongs to the NAD-dependent glycerol-3-phosphate dehydrogenase family.</text>
</comment>
<keyword evidence="13" id="KW-0547">Nucleotide-binding</keyword>
<dbReference type="HAMAP" id="MF_00394">
    <property type="entry name" value="NAD_Glyc3P_dehydrog"/>
    <property type="match status" value="1"/>
</dbReference>
<dbReference type="RefSeq" id="WP_110853814.1">
    <property type="nucleotide sequence ID" value="NZ_QKLZ01000020.1"/>
</dbReference>
<dbReference type="InterPro" id="IPR036291">
    <property type="entry name" value="NAD(P)-bd_dom_sf"/>
</dbReference>
<evidence type="ECO:0000259" key="19">
    <source>
        <dbReference type="Pfam" id="PF07479"/>
    </source>
</evidence>
<keyword evidence="3 13" id="KW-0521">NADP</keyword>